<keyword evidence="2" id="KW-1185">Reference proteome</keyword>
<protein>
    <submittedName>
        <fullName evidence="1">Uncharacterized protein</fullName>
    </submittedName>
</protein>
<sequence>MTVTITYTGATPTIDADEDTWGAELNTDALAPIKADLDALAVQGNATETVAGAALPKAGGTMTGEIKLGDTGPTSTDSAGFRAAPVIDFDADKTLILTDAGKTLRLTGATARTLIIPPVGSVGFPVGTVIVLRNSGSAALTVARGSGVVLTLAGSATNKNCAVATRGQATLLHEATNNWVLSGVGVS</sequence>
<evidence type="ECO:0000313" key="1">
    <source>
        <dbReference type="EMBL" id="QTC88108.1"/>
    </source>
</evidence>
<dbReference type="Proteomes" id="UP000663942">
    <property type="component" value="Chromosome"/>
</dbReference>
<organism evidence="1 2">
    <name type="scientific">Brevundimonas pondensis</name>
    <dbReference type="NCBI Taxonomy" id="2774189"/>
    <lineage>
        <taxon>Bacteria</taxon>
        <taxon>Pseudomonadati</taxon>
        <taxon>Pseudomonadota</taxon>
        <taxon>Alphaproteobacteria</taxon>
        <taxon>Caulobacterales</taxon>
        <taxon>Caulobacteraceae</taxon>
        <taxon>Brevundimonas</taxon>
    </lineage>
</organism>
<proteinExistence type="predicted"/>
<accession>A0ABX7SKU8</accession>
<gene>
    <name evidence="1" type="ORF">IFE19_01485</name>
</gene>
<dbReference type="EMBL" id="CP062006">
    <property type="protein sequence ID" value="QTC88108.1"/>
    <property type="molecule type" value="Genomic_DNA"/>
</dbReference>
<dbReference type="RefSeq" id="WP_207825078.1">
    <property type="nucleotide sequence ID" value="NZ_CP062006.1"/>
</dbReference>
<name>A0ABX7SKU8_9CAUL</name>
<reference evidence="1 2" key="1">
    <citation type="submission" date="2020-09" db="EMBL/GenBank/DDBJ databases">
        <title>Brevundimonas sp. LVF1 isolated from an oligotrophic pond in Goettingen, Germany.</title>
        <authorList>
            <person name="Friedrich I."/>
            <person name="Klassen A."/>
            <person name="Neubauer H."/>
            <person name="Schneider D."/>
            <person name="Hertel R."/>
            <person name="Daniel R."/>
        </authorList>
    </citation>
    <scope>NUCLEOTIDE SEQUENCE [LARGE SCALE GENOMIC DNA]</scope>
    <source>
        <strain evidence="1 2">LVF1</strain>
    </source>
</reference>
<evidence type="ECO:0000313" key="2">
    <source>
        <dbReference type="Proteomes" id="UP000663942"/>
    </source>
</evidence>